<keyword evidence="1" id="KW-0805">Transcription regulation</keyword>
<feature type="region of interest" description="Disordered" evidence="4">
    <location>
        <begin position="1"/>
        <end position="20"/>
    </location>
</feature>
<dbReference type="InterPro" id="IPR018062">
    <property type="entry name" value="HTH_AraC-typ_CS"/>
</dbReference>
<gene>
    <name evidence="6" type="ORF">GCM10009863_34950</name>
</gene>
<keyword evidence="3" id="KW-0804">Transcription</keyword>
<evidence type="ECO:0000256" key="3">
    <source>
        <dbReference type="ARBA" id="ARBA00023163"/>
    </source>
</evidence>
<dbReference type="PROSITE" id="PS00041">
    <property type="entry name" value="HTH_ARAC_FAMILY_1"/>
    <property type="match status" value="1"/>
</dbReference>
<feature type="domain" description="HTH araC/xylS-type" evidence="5">
    <location>
        <begin position="28"/>
        <end position="126"/>
    </location>
</feature>
<dbReference type="InterPro" id="IPR009057">
    <property type="entry name" value="Homeodomain-like_sf"/>
</dbReference>
<evidence type="ECO:0000313" key="6">
    <source>
        <dbReference type="EMBL" id="GAA2617981.1"/>
    </source>
</evidence>
<dbReference type="InterPro" id="IPR018060">
    <property type="entry name" value="HTH_AraC"/>
</dbReference>
<dbReference type="InterPro" id="IPR050204">
    <property type="entry name" value="AraC_XylS_family_regulators"/>
</dbReference>
<evidence type="ECO:0000256" key="1">
    <source>
        <dbReference type="ARBA" id="ARBA00023015"/>
    </source>
</evidence>
<comment type="caution">
    <text evidence="6">The sequence shown here is derived from an EMBL/GenBank/DDBJ whole genome shotgun (WGS) entry which is preliminary data.</text>
</comment>
<dbReference type="PANTHER" id="PTHR46796">
    <property type="entry name" value="HTH-TYPE TRANSCRIPTIONAL ACTIVATOR RHAS-RELATED"/>
    <property type="match status" value="1"/>
</dbReference>
<proteinExistence type="predicted"/>
<dbReference type="SUPFAM" id="SSF46689">
    <property type="entry name" value="Homeodomain-like"/>
    <property type="match status" value="2"/>
</dbReference>
<dbReference type="PANTHER" id="PTHR46796:SF13">
    <property type="entry name" value="HTH-TYPE TRANSCRIPTIONAL ACTIVATOR RHAS"/>
    <property type="match status" value="1"/>
</dbReference>
<evidence type="ECO:0000256" key="4">
    <source>
        <dbReference type="SAM" id="MobiDB-lite"/>
    </source>
</evidence>
<dbReference type="Gene3D" id="1.10.10.60">
    <property type="entry name" value="Homeodomain-like"/>
    <property type="match status" value="1"/>
</dbReference>
<evidence type="ECO:0000313" key="7">
    <source>
        <dbReference type="Proteomes" id="UP001501447"/>
    </source>
</evidence>
<accession>A0ABP6CEX7</accession>
<reference evidence="7" key="1">
    <citation type="journal article" date="2019" name="Int. J. Syst. Evol. Microbiol.">
        <title>The Global Catalogue of Microorganisms (GCM) 10K type strain sequencing project: providing services to taxonomists for standard genome sequencing and annotation.</title>
        <authorList>
            <consortium name="The Broad Institute Genomics Platform"/>
            <consortium name="The Broad Institute Genome Sequencing Center for Infectious Disease"/>
            <person name="Wu L."/>
            <person name="Ma J."/>
        </authorList>
    </citation>
    <scope>NUCLEOTIDE SEQUENCE [LARGE SCALE GENOMIC DNA]</scope>
    <source>
        <strain evidence="7">JCM 16373</strain>
    </source>
</reference>
<keyword evidence="2" id="KW-0238">DNA-binding</keyword>
<dbReference type="PROSITE" id="PS01124">
    <property type="entry name" value="HTH_ARAC_FAMILY_2"/>
    <property type="match status" value="1"/>
</dbReference>
<dbReference type="EMBL" id="BAAARJ010000010">
    <property type="protein sequence ID" value="GAA2617981.1"/>
    <property type="molecule type" value="Genomic_DNA"/>
</dbReference>
<dbReference type="Pfam" id="PF12833">
    <property type="entry name" value="HTH_18"/>
    <property type="match status" value="1"/>
</dbReference>
<evidence type="ECO:0000256" key="2">
    <source>
        <dbReference type="ARBA" id="ARBA00023125"/>
    </source>
</evidence>
<dbReference type="Proteomes" id="UP001501447">
    <property type="component" value="Unassembled WGS sequence"/>
</dbReference>
<organism evidence="6 7">
    <name type="scientific">Streptomyces axinellae</name>
    <dbReference type="NCBI Taxonomy" id="552788"/>
    <lineage>
        <taxon>Bacteria</taxon>
        <taxon>Bacillati</taxon>
        <taxon>Actinomycetota</taxon>
        <taxon>Actinomycetes</taxon>
        <taxon>Kitasatosporales</taxon>
        <taxon>Streptomycetaceae</taxon>
        <taxon>Streptomyces</taxon>
    </lineage>
</organism>
<sequence>MTTAAARGAGSGGGGCGVPPSLRDGEVPRALAVVHRCPAHPWTLEDLARESGTSRATLSRRFARAMGKPPLTYLTRWRIDLAAAYLREGDEPLPAIARRVGYTSPFALSRAFTRIRGIAPSHYRAAHRVAEGVPRACLS</sequence>
<dbReference type="RefSeq" id="WP_344566966.1">
    <property type="nucleotide sequence ID" value="NZ_BAAARJ010000010.1"/>
</dbReference>
<evidence type="ECO:0000259" key="5">
    <source>
        <dbReference type="PROSITE" id="PS01124"/>
    </source>
</evidence>
<name>A0ABP6CEX7_9ACTN</name>
<keyword evidence="7" id="KW-1185">Reference proteome</keyword>
<protein>
    <recommendedName>
        <fullName evidence="5">HTH araC/xylS-type domain-containing protein</fullName>
    </recommendedName>
</protein>
<dbReference type="SMART" id="SM00342">
    <property type="entry name" value="HTH_ARAC"/>
    <property type="match status" value="1"/>
</dbReference>